<organism evidence="1 2">
    <name type="scientific">Crotalaria pallida</name>
    <name type="common">Smooth rattlebox</name>
    <name type="synonym">Crotalaria striata</name>
    <dbReference type="NCBI Taxonomy" id="3830"/>
    <lineage>
        <taxon>Eukaryota</taxon>
        <taxon>Viridiplantae</taxon>
        <taxon>Streptophyta</taxon>
        <taxon>Embryophyta</taxon>
        <taxon>Tracheophyta</taxon>
        <taxon>Spermatophyta</taxon>
        <taxon>Magnoliopsida</taxon>
        <taxon>eudicotyledons</taxon>
        <taxon>Gunneridae</taxon>
        <taxon>Pentapetalae</taxon>
        <taxon>rosids</taxon>
        <taxon>fabids</taxon>
        <taxon>Fabales</taxon>
        <taxon>Fabaceae</taxon>
        <taxon>Papilionoideae</taxon>
        <taxon>50 kb inversion clade</taxon>
        <taxon>genistoids sensu lato</taxon>
        <taxon>core genistoids</taxon>
        <taxon>Crotalarieae</taxon>
        <taxon>Crotalaria</taxon>
    </lineage>
</organism>
<protein>
    <submittedName>
        <fullName evidence="1">Uncharacterized protein</fullName>
    </submittedName>
</protein>
<accession>A0AAN9IKK7</accession>
<dbReference type="AlphaFoldDB" id="A0AAN9IKK7"/>
<evidence type="ECO:0000313" key="2">
    <source>
        <dbReference type="Proteomes" id="UP001372338"/>
    </source>
</evidence>
<evidence type="ECO:0000313" key="1">
    <source>
        <dbReference type="EMBL" id="KAK7281485.1"/>
    </source>
</evidence>
<keyword evidence="2" id="KW-1185">Reference proteome</keyword>
<dbReference type="InterPro" id="IPR012340">
    <property type="entry name" value="NA-bd_OB-fold"/>
</dbReference>
<dbReference type="Gene3D" id="2.40.50.140">
    <property type="entry name" value="Nucleic acid-binding proteins"/>
    <property type="match status" value="1"/>
</dbReference>
<sequence>MVEVNDGSAFGIFILFDSDVNKLIKRTCSDLLSSSDSVASDDNYPAEFKSLIGRTLLFKVVNTAVGASSDSGVFKVRSVCDDSNIISMYQLSDINLSPSKAFSSSYLVSTAEDVPCNSSELEETSAFVSDLIATPVSLGDDHSDMIPSSSVKRKLEPEFMDDAVLSSYAKKRTSRASKKVVV</sequence>
<dbReference type="Proteomes" id="UP001372338">
    <property type="component" value="Unassembled WGS sequence"/>
</dbReference>
<proteinExistence type="predicted"/>
<name>A0AAN9IKK7_CROPI</name>
<dbReference type="EMBL" id="JAYWIO010000002">
    <property type="protein sequence ID" value="KAK7281485.1"/>
    <property type="molecule type" value="Genomic_DNA"/>
</dbReference>
<gene>
    <name evidence="1" type="ORF">RIF29_09528</name>
</gene>
<reference evidence="1 2" key="1">
    <citation type="submission" date="2024-01" db="EMBL/GenBank/DDBJ databases">
        <title>The genomes of 5 underutilized Papilionoideae crops provide insights into root nodulation and disease resistanc.</title>
        <authorList>
            <person name="Yuan L."/>
        </authorList>
    </citation>
    <scope>NUCLEOTIDE SEQUENCE [LARGE SCALE GENOMIC DNA]</scope>
    <source>
        <strain evidence="1">ZHUSHIDOU_FW_LH</strain>
        <tissue evidence="1">Leaf</tissue>
    </source>
</reference>
<comment type="caution">
    <text evidence="1">The sequence shown here is derived from an EMBL/GenBank/DDBJ whole genome shotgun (WGS) entry which is preliminary data.</text>
</comment>